<reference evidence="1" key="1">
    <citation type="submission" date="2019-09" db="EMBL/GenBank/DDBJ databases">
        <authorList>
            <person name="Zhang L."/>
        </authorList>
    </citation>
    <scope>NUCLEOTIDE SEQUENCE</scope>
</reference>
<gene>
    <name evidence="1" type="ORF">NYM_LOCUS19782</name>
</gene>
<evidence type="ECO:0000313" key="1">
    <source>
        <dbReference type="EMBL" id="VVW41301.1"/>
    </source>
</evidence>
<dbReference type="Gramene" id="NC5G0160250.1">
    <property type="protein sequence ID" value="NC5G0160250.1:cds"/>
    <property type="gene ID" value="NC5G0160250"/>
</dbReference>
<accession>A0A5K1DPI0</accession>
<organism evidence="1">
    <name type="scientific">Nymphaea colorata</name>
    <name type="common">pocket water lily</name>
    <dbReference type="NCBI Taxonomy" id="210225"/>
    <lineage>
        <taxon>Eukaryota</taxon>
        <taxon>Viridiplantae</taxon>
        <taxon>Streptophyta</taxon>
        <taxon>Embryophyta</taxon>
        <taxon>Tracheophyta</taxon>
        <taxon>Spermatophyta</taxon>
        <taxon>Magnoliopsida</taxon>
        <taxon>Nymphaeales</taxon>
        <taxon>Nymphaeaceae</taxon>
        <taxon>Nymphaea</taxon>
    </lineage>
</organism>
<name>A0A5K1DPI0_9MAGN</name>
<dbReference type="EMBL" id="LR721783">
    <property type="protein sequence ID" value="VVW41301.1"/>
    <property type="molecule type" value="Genomic_DNA"/>
</dbReference>
<protein>
    <submittedName>
        <fullName evidence="1">Uncharacterized protein</fullName>
    </submittedName>
</protein>
<sequence length="67" mass="7754">MEKAPIFYCNYPDKLIRSVFPFLLYLDSRSDASRVFPTPPVRTVKITNLACLSLHASTFFTLRLSRQ</sequence>
<dbReference type="AlphaFoldDB" id="A0A5K1DPI0"/>
<proteinExistence type="predicted"/>